<evidence type="ECO:0000313" key="4">
    <source>
        <dbReference type="Proteomes" id="UP000013827"/>
    </source>
</evidence>
<protein>
    <recommendedName>
        <fullName evidence="2">CASP C-terminal domain-containing protein</fullName>
    </recommendedName>
</protein>
<evidence type="ECO:0000313" key="3">
    <source>
        <dbReference type="EnsemblProtists" id="EOD20998"/>
    </source>
</evidence>
<organism evidence="3 4">
    <name type="scientific">Emiliania huxleyi (strain CCMP1516)</name>
    <dbReference type="NCBI Taxonomy" id="280463"/>
    <lineage>
        <taxon>Eukaryota</taxon>
        <taxon>Haptista</taxon>
        <taxon>Haptophyta</taxon>
        <taxon>Prymnesiophyceae</taxon>
        <taxon>Isochrysidales</taxon>
        <taxon>Noelaerhabdaceae</taxon>
        <taxon>Emiliania</taxon>
    </lineage>
</organism>
<dbReference type="InterPro" id="IPR012955">
    <property type="entry name" value="CASP_C"/>
</dbReference>
<dbReference type="AlphaFoldDB" id="A0A0D3JBW3"/>
<reference evidence="3" key="2">
    <citation type="submission" date="2024-10" db="UniProtKB">
        <authorList>
            <consortium name="EnsemblProtists"/>
        </authorList>
    </citation>
    <scope>IDENTIFICATION</scope>
</reference>
<dbReference type="GO" id="GO:0000139">
    <property type="term" value="C:Golgi membrane"/>
    <property type="evidence" value="ECO:0007669"/>
    <property type="project" value="InterPro"/>
</dbReference>
<accession>A0A0D3JBW3</accession>
<dbReference type="PaxDb" id="2903-EOD20998"/>
<sequence>MMRTLLSQRERARREAEAAAAEAGRLREQLRSTQSKGRQLHSDNLALYEKTYGREYEATISPFSAFQRRERAARLAELSPPEKLLLAVSSLLLSHRRARRGLLEAATT</sequence>
<feature type="region of interest" description="Disordered" evidence="1">
    <location>
        <begin position="1"/>
        <end position="42"/>
    </location>
</feature>
<proteinExistence type="predicted"/>
<dbReference type="RefSeq" id="XP_005773427.1">
    <property type="nucleotide sequence ID" value="XM_005773370.1"/>
</dbReference>
<feature type="compositionally biased region" description="Basic and acidic residues" evidence="1">
    <location>
        <begin position="8"/>
        <end position="17"/>
    </location>
</feature>
<keyword evidence="4" id="KW-1185">Reference proteome</keyword>
<name>A0A0D3JBW3_EMIH1</name>
<dbReference type="KEGG" id="ehx:EMIHUDRAFT_450884"/>
<evidence type="ECO:0000256" key="1">
    <source>
        <dbReference type="SAM" id="MobiDB-lite"/>
    </source>
</evidence>
<dbReference type="Pfam" id="PF08172">
    <property type="entry name" value="CASP_C"/>
    <property type="match status" value="1"/>
</dbReference>
<reference evidence="4" key="1">
    <citation type="journal article" date="2013" name="Nature">
        <title>Pan genome of the phytoplankton Emiliania underpins its global distribution.</title>
        <authorList>
            <person name="Read B.A."/>
            <person name="Kegel J."/>
            <person name="Klute M.J."/>
            <person name="Kuo A."/>
            <person name="Lefebvre S.C."/>
            <person name="Maumus F."/>
            <person name="Mayer C."/>
            <person name="Miller J."/>
            <person name="Monier A."/>
            <person name="Salamov A."/>
            <person name="Young J."/>
            <person name="Aguilar M."/>
            <person name="Claverie J.M."/>
            <person name="Frickenhaus S."/>
            <person name="Gonzalez K."/>
            <person name="Herman E.K."/>
            <person name="Lin Y.C."/>
            <person name="Napier J."/>
            <person name="Ogata H."/>
            <person name="Sarno A.F."/>
            <person name="Shmutz J."/>
            <person name="Schroeder D."/>
            <person name="de Vargas C."/>
            <person name="Verret F."/>
            <person name="von Dassow P."/>
            <person name="Valentin K."/>
            <person name="Van de Peer Y."/>
            <person name="Wheeler G."/>
            <person name="Dacks J.B."/>
            <person name="Delwiche C.F."/>
            <person name="Dyhrman S.T."/>
            <person name="Glockner G."/>
            <person name="John U."/>
            <person name="Richards T."/>
            <person name="Worden A.Z."/>
            <person name="Zhang X."/>
            <person name="Grigoriev I.V."/>
            <person name="Allen A.E."/>
            <person name="Bidle K."/>
            <person name="Borodovsky M."/>
            <person name="Bowler C."/>
            <person name="Brownlee C."/>
            <person name="Cock J.M."/>
            <person name="Elias M."/>
            <person name="Gladyshev V.N."/>
            <person name="Groth M."/>
            <person name="Guda C."/>
            <person name="Hadaegh A."/>
            <person name="Iglesias-Rodriguez M.D."/>
            <person name="Jenkins J."/>
            <person name="Jones B.M."/>
            <person name="Lawson T."/>
            <person name="Leese F."/>
            <person name="Lindquist E."/>
            <person name="Lobanov A."/>
            <person name="Lomsadze A."/>
            <person name="Malik S.B."/>
            <person name="Marsh M.E."/>
            <person name="Mackinder L."/>
            <person name="Mock T."/>
            <person name="Mueller-Roeber B."/>
            <person name="Pagarete A."/>
            <person name="Parker M."/>
            <person name="Probert I."/>
            <person name="Quesneville H."/>
            <person name="Raines C."/>
            <person name="Rensing S.A."/>
            <person name="Riano-Pachon D.M."/>
            <person name="Richier S."/>
            <person name="Rokitta S."/>
            <person name="Shiraiwa Y."/>
            <person name="Soanes D.M."/>
            <person name="van der Giezen M."/>
            <person name="Wahlund T.M."/>
            <person name="Williams B."/>
            <person name="Wilson W."/>
            <person name="Wolfe G."/>
            <person name="Wurch L.L."/>
        </authorList>
    </citation>
    <scope>NUCLEOTIDE SEQUENCE</scope>
</reference>
<dbReference type="GO" id="GO:0006891">
    <property type="term" value="P:intra-Golgi vesicle-mediated transport"/>
    <property type="evidence" value="ECO:0007669"/>
    <property type="project" value="InterPro"/>
</dbReference>
<dbReference type="HOGENOM" id="CLU_2202002_0_0_1"/>
<dbReference type="GeneID" id="17266545"/>
<dbReference type="EnsemblProtists" id="EOD20998">
    <property type="protein sequence ID" value="EOD20998"/>
    <property type="gene ID" value="EMIHUDRAFT_450884"/>
</dbReference>
<feature type="domain" description="CASP C-terminal" evidence="2">
    <location>
        <begin position="51"/>
        <end position="100"/>
    </location>
</feature>
<evidence type="ECO:0000259" key="2">
    <source>
        <dbReference type="Pfam" id="PF08172"/>
    </source>
</evidence>
<dbReference type="Proteomes" id="UP000013827">
    <property type="component" value="Unassembled WGS sequence"/>
</dbReference>